<dbReference type="SMART" id="SM01332">
    <property type="entry name" value="Cyclin_C"/>
    <property type="match status" value="1"/>
</dbReference>
<evidence type="ECO:0008006" key="11">
    <source>
        <dbReference type="Google" id="ProtNLM"/>
    </source>
</evidence>
<comment type="caution">
    <text evidence="9">The sequence shown here is derived from an EMBL/GenBank/DDBJ whole genome shotgun (WGS) entry which is preliminary data.</text>
</comment>
<feature type="domain" description="Cyclin-like" evidence="7">
    <location>
        <begin position="196"/>
        <end position="280"/>
    </location>
</feature>
<dbReference type="Gene3D" id="1.10.472.10">
    <property type="entry name" value="Cyclin-like"/>
    <property type="match status" value="2"/>
</dbReference>
<evidence type="ECO:0000259" key="7">
    <source>
        <dbReference type="SMART" id="SM00385"/>
    </source>
</evidence>
<dbReference type="InterPro" id="IPR013763">
    <property type="entry name" value="Cyclin-like_dom"/>
</dbReference>
<dbReference type="CDD" id="cd20511">
    <property type="entry name" value="CYCLIN_AtCycB-like_rpt2"/>
    <property type="match status" value="1"/>
</dbReference>
<feature type="region of interest" description="Disordered" evidence="6">
    <location>
        <begin position="86"/>
        <end position="109"/>
    </location>
</feature>
<dbReference type="SUPFAM" id="SSF47954">
    <property type="entry name" value="Cyclin-like"/>
    <property type="match status" value="2"/>
</dbReference>
<dbReference type="InterPro" id="IPR036915">
    <property type="entry name" value="Cyclin-like_sf"/>
</dbReference>
<dbReference type="Pfam" id="PF00134">
    <property type="entry name" value="Cyclin_N"/>
    <property type="match status" value="1"/>
</dbReference>
<dbReference type="PROSITE" id="PS00292">
    <property type="entry name" value="CYCLINS"/>
    <property type="match status" value="1"/>
</dbReference>
<reference evidence="9 10" key="1">
    <citation type="submission" date="2021-03" db="EMBL/GenBank/DDBJ databases">
        <authorList>
            <person name="King G.J."/>
            <person name="Bancroft I."/>
            <person name="Baten A."/>
            <person name="Bloomfield J."/>
            <person name="Borpatragohain P."/>
            <person name="He Z."/>
            <person name="Irish N."/>
            <person name="Irwin J."/>
            <person name="Liu K."/>
            <person name="Mauleon R.P."/>
            <person name="Moore J."/>
            <person name="Morris R."/>
            <person name="Ostergaard L."/>
            <person name="Wang B."/>
            <person name="Wells R."/>
        </authorList>
    </citation>
    <scope>NUCLEOTIDE SEQUENCE [LARGE SCALE GENOMIC DNA]</scope>
    <source>
        <strain evidence="9">R-o-18</strain>
        <tissue evidence="9">Leaf</tissue>
    </source>
</reference>
<keyword evidence="4" id="KW-0131">Cell cycle</keyword>
<evidence type="ECO:0000256" key="2">
    <source>
        <dbReference type="ARBA" id="ARBA00022618"/>
    </source>
</evidence>
<dbReference type="PIRSF" id="PIRSF001771">
    <property type="entry name" value="Cyclin_A_B_D_E"/>
    <property type="match status" value="1"/>
</dbReference>
<evidence type="ECO:0000256" key="6">
    <source>
        <dbReference type="SAM" id="MobiDB-lite"/>
    </source>
</evidence>
<evidence type="ECO:0000256" key="5">
    <source>
        <dbReference type="RuleBase" id="RU000383"/>
    </source>
</evidence>
<dbReference type="CDD" id="cd20567">
    <property type="entry name" value="CYCLIN_AtCycB-like_rpt1"/>
    <property type="match status" value="1"/>
</dbReference>
<dbReference type="Pfam" id="PF02984">
    <property type="entry name" value="Cyclin_C"/>
    <property type="match status" value="1"/>
</dbReference>
<sequence length="410" mass="46670">MGRSDENSVGLIGSTNLQGGGGKIMPAAKTGPTRRALSAINKNINEPPSYPYAVNNKRSLSERNAICNKPPPHRPVTRKFAAQLAGDKPQIKEEETKKPDSVPSEEAEDFNEPMFVQHTQAMMEEIEMEDADEDKEEEEGVINIDACDEMNPLAVVEYINDIYDFFKKSEELSCVPPNYMDNQQDLNERMRGILIDWLIEVHYKFELMEETLYLTVSVIDRFLAVHQIVRKKLQLVGVTALLLACKYEEVSVPVVDDLILISDKAYTRREVLDMEKLMANTLQFNFSLPTAYVFMRRFLKAAQSDKKLEVLSFFIIELCLVEYEMLEYTPSKLAASAIYTARCTLNGFEEWSKTCEFHTGYKEEELLECARKMVGFHQKAGTGKLTGVHRKYNTSKFSYAARTEPAGFLL</sequence>
<evidence type="ECO:0000313" key="10">
    <source>
        <dbReference type="Proteomes" id="UP000823674"/>
    </source>
</evidence>
<dbReference type="SMART" id="SM00385">
    <property type="entry name" value="CYCLIN"/>
    <property type="match status" value="2"/>
</dbReference>
<proteinExistence type="inferred from homology"/>
<accession>A0ABQ7LZX1</accession>
<dbReference type="Proteomes" id="UP000823674">
    <property type="component" value="Chromosome A08"/>
</dbReference>
<evidence type="ECO:0000259" key="8">
    <source>
        <dbReference type="SMART" id="SM01332"/>
    </source>
</evidence>
<keyword evidence="10" id="KW-1185">Reference proteome</keyword>
<dbReference type="InterPro" id="IPR046965">
    <property type="entry name" value="Cyclin_A/B-like"/>
</dbReference>
<evidence type="ECO:0000256" key="3">
    <source>
        <dbReference type="ARBA" id="ARBA00023127"/>
    </source>
</evidence>
<keyword evidence="3 5" id="KW-0195">Cyclin</keyword>
<evidence type="ECO:0000313" key="9">
    <source>
        <dbReference type="EMBL" id="KAG5390681.1"/>
    </source>
</evidence>
<dbReference type="InterPro" id="IPR006671">
    <property type="entry name" value="Cyclin_N"/>
</dbReference>
<feature type="compositionally biased region" description="Basic and acidic residues" evidence="6">
    <location>
        <begin position="89"/>
        <end position="100"/>
    </location>
</feature>
<dbReference type="InterPro" id="IPR048258">
    <property type="entry name" value="Cyclins_cyclin-box"/>
</dbReference>
<dbReference type="InterPro" id="IPR004367">
    <property type="entry name" value="Cyclin_C-dom"/>
</dbReference>
<comment type="similarity">
    <text evidence="1">Belongs to the cyclin family. Cyclin AB subfamily.</text>
</comment>
<gene>
    <name evidence="9" type="primary">A08p037860.1_BraROA</name>
    <name evidence="9" type="ORF">IGI04_032222</name>
</gene>
<name>A0ABQ7LZX1_BRACM</name>
<feature type="domain" description="Cyclin-like" evidence="7">
    <location>
        <begin position="293"/>
        <end position="375"/>
    </location>
</feature>
<keyword evidence="2" id="KW-0132">Cell division</keyword>
<feature type="region of interest" description="Disordered" evidence="6">
    <location>
        <begin position="1"/>
        <end position="31"/>
    </location>
</feature>
<dbReference type="EMBL" id="JADBGQ010000007">
    <property type="protein sequence ID" value="KAG5390681.1"/>
    <property type="molecule type" value="Genomic_DNA"/>
</dbReference>
<evidence type="ECO:0000256" key="1">
    <source>
        <dbReference type="ARBA" id="ARBA00006955"/>
    </source>
</evidence>
<protein>
    <recommendedName>
        <fullName evidence="11">Cyclin N-terminal domain-containing protein</fullName>
    </recommendedName>
</protein>
<organism evidence="9 10">
    <name type="scientific">Brassica rapa subsp. trilocularis</name>
    <dbReference type="NCBI Taxonomy" id="1813537"/>
    <lineage>
        <taxon>Eukaryota</taxon>
        <taxon>Viridiplantae</taxon>
        <taxon>Streptophyta</taxon>
        <taxon>Embryophyta</taxon>
        <taxon>Tracheophyta</taxon>
        <taxon>Spermatophyta</taxon>
        <taxon>Magnoliopsida</taxon>
        <taxon>eudicotyledons</taxon>
        <taxon>Gunneridae</taxon>
        <taxon>Pentapetalae</taxon>
        <taxon>rosids</taxon>
        <taxon>malvids</taxon>
        <taxon>Brassicales</taxon>
        <taxon>Brassicaceae</taxon>
        <taxon>Brassiceae</taxon>
        <taxon>Brassica</taxon>
    </lineage>
</organism>
<evidence type="ECO:0000256" key="4">
    <source>
        <dbReference type="ARBA" id="ARBA00023306"/>
    </source>
</evidence>
<dbReference type="InterPro" id="IPR039361">
    <property type="entry name" value="Cyclin"/>
</dbReference>
<dbReference type="PANTHER" id="PTHR10177">
    <property type="entry name" value="CYCLINS"/>
    <property type="match status" value="1"/>
</dbReference>
<feature type="domain" description="Cyclin C-terminal" evidence="8">
    <location>
        <begin position="289"/>
        <end position="406"/>
    </location>
</feature>